<dbReference type="PANTHER" id="PTHR13939">
    <property type="entry name" value="NICOTINAMIDE-NUCLEOTIDE AMIDOHYDROLASE PNCC"/>
    <property type="match status" value="1"/>
</dbReference>
<proteinExistence type="inferred from homology"/>
<dbReference type="InterPro" id="IPR001453">
    <property type="entry name" value="MoaB/Mog_dom"/>
</dbReference>
<feature type="domain" description="MoaB/Mog" evidence="2">
    <location>
        <begin position="8"/>
        <end position="175"/>
    </location>
</feature>
<reference evidence="3 4" key="1">
    <citation type="submission" date="2016-11" db="EMBL/GenBank/DDBJ databases">
        <authorList>
            <person name="Varghese N."/>
            <person name="Submissions S."/>
        </authorList>
    </citation>
    <scope>NUCLEOTIDE SEQUENCE [LARGE SCALE GENOMIC DNA]</scope>
    <source>
        <strain evidence="3 4">DSM 20664</strain>
    </source>
</reference>
<name>A0ABY1JE37_9BACT</name>
<dbReference type="SMART" id="SM00852">
    <property type="entry name" value="MoCF_biosynth"/>
    <property type="match status" value="1"/>
</dbReference>
<dbReference type="EMBL" id="FSQZ01000001">
    <property type="protein sequence ID" value="SIN71210.1"/>
    <property type="molecule type" value="Genomic_DNA"/>
</dbReference>
<dbReference type="InterPro" id="IPR008136">
    <property type="entry name" value="CinA_C"/>
</dbReference>
<dbReference type="InterPro" id="IPR036653">
    <property type="entry name" value="CinA-like_C"/>
</dbReference>
<dbReference type="PANTHER" id="PTHR13939:SF0">
    <property type="entry name" value="NMN AMIDOHYDROLASE-LIKE PROTEIN YFAY"/>
    <property type="match status" value="1"/>
</dbReference>
<dbReference type="Pfam" id="PF00994">
    <property type="entry name" value="MoCF_biosynth"/>
    <property type="match status" value="1"/>
</dbReference>
<protein>
    <recommendedName>
        <fullName evidence="1">CinA-like protein</fullName>
    </recommendedName>
</protein>
<dbReference type="RefSeq" id="WP_074199741.1">
    <property type="nucleotide sequence ID" value="NZ_FSQZ01000001.1"/>
</dbReference>
<comment type="similarity">
    <text evidence="1">Belongs to the CinA family.</text>
</comment>
<dbReference type="Gene3D" id="3.90.950.20">
    <property type="entry name" value="CinA-like"/>
    <property type="match status" value="1"/>
</dbReference>
<dbReference type="Pfam" id="PF02464">
    <property type="entry name" value="CinA"/>
    <property type="match status" value="1"/>
</dbReference>
<evidence type="ECO:0000259" key="2">
    <source>
        <dbReference type="SMART" id="SM00852"/>
    </source>
</evidence>
<accession>A0ABY1JE37</accession>
<dbReference type="NCBIfam" id="TIGR00199">
    <property type="entry name" value="PncC_domain"/>
    <property type="match status" value="1"/>
</dbReference>
<organism evidence="3 4">
    <name type="scientific">Acetomicrobium flavidum</name>
    <dbReference type="NCBI Taxonomy" id="49896"/>
    <lineage>
        <taxon>Bacteria</taxon>
        <taxon>Thermotogati</taxon>
        <taxon>Synergistota</taxon>
        <taxon>Synergistia</taxon>
        <taxon>Synergistales</taxon>
        <taxon>Acetomicrobiaceae</taxon>
        <taxon>Acetomicrobium</taxon>
    </lineage>
</organism>
<dbReference type="InterPro" id="IPR050101">
    <property type="entry name" value="CinA"/>
</dbReference>
<evidence type="ECO:0000313" key="3">
    <source>
        <dbReference type="EMBL" id="SIN71210.1"/>
    </source>
</evidence>
<evidence type="ECO:0000256" key="1">
    <source>
        <dbReference type="HAMAP-Rule" id="MF_00226"/>
    </source>
</evidence>
<gene>
    <name evidence="3" type="ORF">SAMN05444368_1404</name>
</gene>
<dbReference type="Proteomes" id="UP000185093">
    <property type="component" value="Unassembled WGS sequence"/>
</dbReference>
<dbReference type="CDD" id="cd00885">
    <property type="entry name" value="cinA"/>
    <property type="match status" value="1"/>
</dbReference>
<dbReference type="SUPFAM" id="SSF142433">
    <property type="entry name" value="CinA-like"/>
    <property type="match status" value="1"/>
</dbReference>
<dbReference type="InterPro" id="IPR008135">
    <property type="entry name" value="Competence-induced_CinA"/>
</dbReference>
<keyword evidence="4" id="KW-1185">Reference proteome</keyword>
<comment type="caution">
    <text evidence="3">The sequence shown here is derived from an EMBL/GenBank/DDBJ whole genome shotgun (WGS) entry which is preliminary data.</text>
</comment>
<evidence type="ECO:0000313" key="4">
    <source>
        <dbReference type="Proteomes" id="UP000185093"/>
    </source>
</evidence>
<dbReference type="InterPro" id="IPR036425">
    <property type="entry name" value="MoaB/Mog-like_dom_sf"/>
</dbReference>
<sequence length="416" mass="44935">MLKGNNVVLIAVGDELIAGLKKEANISWLSAELMLRGQDVVAMEVIPDQEEVLVDMLDRWAGRVALIVISGGLGPTHDDRTREAIAKFLGLPLVAEKDVYDRIISRYPAELKESLERSGERQAYIPSGAQPILNPLGSALGFSIDFKGTKIFALPGVPQEFREMARVVLDFFKKDDEVCVGLCKVVGWPEIKLKDHIANIIREFPANVMFLPEPNIVTVAIKGPKHIVATLQGKLMKLMKGDILPENASSLEDAVVKLASKLNISLAFAESCTGGMVGESVTRIPGASSVFAGSAVCYSNEAKEAVLGVPREVIEQFGAVSEECAVAMARGAANIFKANCSASVTGIAGPSGGSERKPVGTVCFAVTCFQRCKSWTRHLQGDRETIRLWSNNIALEAVWRELKDLAEKSGRNEGSN</sequence>
<dbReference type="SUPFAM" id="SSF53218">
    <property type="entry name" value="Molybdenum cofactor biosynthesis proteins"/>
    <property type="match status" value="1"/>
</dbReference>
<dbReference type="HAMAP" id="MF_00226_B">
    <property type="entry name" value="CinA_B"/>
    <property type="match status" value="1"/>
</dbReference>
<dbReference type="Gene3D" id="3.40.980.10">
    <property type="entry name" value="MoaB/Mog-like domain"/>
    <property type="match status" value="1"/>
</dbReference>
<dbReference type="PIRSF" id="PIRSF006728">
    <property type="entry name" value="CinA"/>
    <property type="match status" value="1"/>
</dbReference>